<dbReference type="AlphaFoldDB" id="A0A9Q0FI38"/>
<accession>A0A9Q0FI38</accession>
<dbReference type="PANTHER" id="PTHR31579">
    <property type="entry name" value="OS03G0796600 PROTEIN"/>
    <property type="match status" value="1"/>
</dbReference>
<name>A0A9Q0FI38_9ROSI</name>
<gene>
    <name evidence="1" type="ORF">Tsubulata_010193</name>
</gene>
<dbReference type="EMBL" id="JAKUCV010005274">
    <property type="protein sequence ID" value="KAJ4831822.1"/>
    <property type="molecule type" value="Genomic_DNA"/>
</dbReference>
<evidence type="ECO:0000313" key="2">
    <source>
        <dbReference type="Proteomes" id="UP001141552"/>
    </source>
</evidence>
<dbReference type="NCBIfam" id="TIGR01615">
    <property type="entry name" value="A_thal_3542"/>
    <property type="match status" value="1"/>
</dbReference>
<protein>
    <recommendedName>
        <fullName evidence="3">DUF506 family protein</fullName>
    </recommendedName>
</protein>
<reference evidence="1" key="1">
    <citation type="submission" date="2022-02" db="EMBL/GenBank/DDBJ databases">
        <authorList>
            <person name="Henning P.M."/>
            <person name="McCubbin A.G."/>
            <person name="Shore J.S."/>
        </authorList>
    </citation>
    <scope>NUCLEOTIDE SEQUENCE</scope>
    <source>
        <strain evidence="1">F60SS</strain>
        <tissue evidence="1">Leaves</tissue>
    </source>
</reference>
<keyword evidence="2" id="KW-1185">Reference proteome</keyword>
<dbReference type="InterPro" id="IPR006502">
    <property type="entry name" value="PDDEXK-like"/>
</dbReference>
<dbReference type="PANTHER" id="PTHR31579:SF91">
    <property type="entry name" value="DUF506 FAMILY PROTEIN"/>
    <property type="match status" value="1"/>
</dbReference>
<organism evidence="1 2">
    <name type="scientific">Turnera subulata</name>
    <dbReference type="NCBI Taxonomy" id="218843"/>
    <lineage>
        <taxon>Eukaryota</taxon>
        <taxon>Viridiplantae</taxon>
        <taxon>Streptophyta</taxon>
        <taxon>Embryophyta</taxon>
        <taxon>Tracheophyta</taxon>
        <taxon>Spermatophyta</taxon>
        <taxon>Magnoliopsida</taxon>
        <taxon>eudicotyledons</taxon>
        <taxon>Gunneridae</taxon>
        <taxon>Pentapetalae</taxon>
        <taxon>rosids</taxon>
        <taxon>fabids</taxon>
        <taxon>Malpighiales</taxon>
        <taxon>Passifloraceae</taxon>
        <taxon>Turnera</taxon>
    </lineage>
</organism>
<evidence type="ECO:0008006" key="3">
    <source>
        <dbReference type="Google" id="ProtNLM"/>
    </source>
</evidence>
<sequence length="245" mass="28160">MGSLGEEELVQMVRDYIESSESFTSIPFVSPKHPVDPEPQPSLQDILSEATAYETEVLNKVMMYVRKMGEASSLKKWVVMRLRMDGYEASLCKSHWVSTFDRRVMQFSDEYEYIDVMKVEKNKHGSRGGRSCSRLIVDMDFRSQFEVARPTQAYKDLISTLPSVFVGTEERLEKTVSLLCSAAKQSLKEKGLHVPPWRKAKYMHSKWLSKNCKKVSVWPDPEILDHSTDDDEQRRGSSICCPSIF</sequence>
<proteinExistence type="predicted"/>
<comment type="caution">
    <text evidence="1">The sequence shown here is derived from an EMBL/GenBank/DDBJ whole genome shotgun (WGS) entry which is preliminary data.</text>
</comment>
<reference evidence="1" key="2">
    <citation type="journal article" date="2023" name="Plants (Basel)">
        <title>Annotation of the Turnera subulata (Passifloraceae) Draft Genome Reveals the S-Locus Evolved after the Divergence of Turneroideae from Passifloroideae in a Stepwise Manner.</title>
        <authorList>
            <person name="Henning P.M."/>
            <person name="Roalson E.H."/>
            <person name="Mir W."/>
            <person name="McCubbin A.G."/>
            <person name="Shore J.S."/>
        </authorList>
    </citation>
    <scope>NUCLEOTIDE SEQUENCE</scope>
    <source>
        <strain evidence="1">F60SS</strain>
    </source>
</reference>
<dbReference type="OrthoDB" id="691424at2759"/>
<evidence type="ECO:0000313" key="1">
    <source>
        <dbReference type="EMBL" id="KAJ4831822.1"/>
    </source>
</evidence>
<dbReference type="Proteomes" id="UP001141552">
    <property type="component" value="Unassembled WGS sequence"/>
</dbReference>
<dbReference type="Pfam" id="PF04720">
    <property type="entry name" value="PDDEXK_6"/>
    <property type="match status" value="1"/>
</dbReference>